<dbReference type="FunFam" id="1.10.132.20:FF:000001">
    <property type="entry name" value="Ribosome-recycling factor"/>
    <property type="match status" value="1"/>
</dbReference>
<keyword evidence="6" id="KW-0175">Coiled coil</keyword>
<feature type="coiled-coil region" evidence="6">
    <location>
        <begin position="138"/>
        <end position="172"/>
    </location>
</feature>
<evidence type="ECO:0000259" key="7">
    <source>
        <dbReference type="Pfam" id="PF01765"/>
    </source>
</evidence>
<gene>
    <name evidence="5" type="primary">frr</name>
    <name evidence="8" type="ORF">A2290_01660</name>
</gene>
<dbReference type="EMBL" id="MEUA01000027">
    <property type="protein sequence ID" value="OGC15013.1"/>
    <property type="molecule type" value="Genomic_DNA"/>
</dbReference>
<evidence type="ECO:0000256" key="6">
    <source>
        <dbReference type="SAM" id="Coils"/>
    </source>
</evidence>
<proteinExistence type="inferred from homology"/>
<evidence type="ECO:0000256" key="4">
    <source>
        <dbReference type="ARBA" id="ARBA00022917"/>
    </source>
</evidence>
<comment type="caution">
    <text evidence="8">The sequence shown here is derived from an EMBL/GenBank/DDBJ whole genome shotgun (WGS) entry which is preliminary data.</text>
</comment>
<keyword evidence="3 5" id="KW-0963">Cytoplasm</keyword>
<dbReference type="SUPFAM" id="SSF55194">
    <property type="entry name" value="Ribosome recycling factor, RRF"/>
    <property type="match status" value="1"/>
</dbReference>
<dbReference type="PANTHER" id="PTHR20982:SF3">
    <property type="entry name" value="MITOCHONDRIAL RIBOSOME RECYCLING FACTOR PSEUDO 1"/>
    <property type="match status" value="1"/>
</dbReference>
<name>A0A1F4S5J1_UNCSA</name>
<dbReference type="FunFam" id="3.30.1360.40:FF:000001">
    <property type="entry name" value="Ribosome-recycling factor"/>
    <property type="match status" value="1"/>
</dbReference>
<dbReference type="GO" id="GO:0006415">
    <property type="term" value="P:translational termination"/>
    <property type="evidence" value="ECO:0007669"/>
    <property type="project" value="UniProtKB-UniRule"/>
</dbReference>
<dbReference type="GO" id="GO:0005737">
    <property type="term" value="C:cytoplasm"/>
    <property type="evidence" value="ECO:0007669"/>
    <property type="project" value="UniProtKB-SubCell"/>
</dbReference>
<dbReference type="Gene3D" id="3.30.1360.40">
    <property type="match status" value="1"/>
</dbReference>
<evidence type="ECO:0000256" key="1">
    <source>
        <dbReference type="ARBA" id="ARBA00004496"/>
    </source>
</evidence>
<dbReference type="GO" id="GO:0043023">
    <property type="term" value="F:ribosomal large subunit binding"/>
    <property type="evidence" value="ECO:0007669"/>
    <property type="project" value="TreeGrafter"/>
</dbReference>
<evidence type="ECO:0000256" key="3">
    <source>
        <dbReference type="ARBA" id="ARBA00022490"/>
    </source>
</evidence>
<reference evidence="8 9" key="1">
    <citation type="journal article" date="2016" name="Nat. Commun.">
        <title>Thousands of microbial genomes shed light on interconnected biogeochemical processes in an aquifer system.</title>
        <authorList>
            <person name="Anantharaman K."/>
            <person name="Brown C.T."/>
            <person name="Hug L.A."/>
            <person name="Sharon I."/>
            <person name="Castelle C.J."/>
            <person name="Probst A.J."/>
            <person name="Thomas B.C."/>
            <person name="Singh A."/>
            <person name="Wilkins M.J."/>
            <person name="Karaoz U."/>
            <person name="Brodie E.L."/>
            <person name="Williams K.H."/>
            <person name="Hubbard S.S."/>
            <person name="Banfield J.F."/>
        </authorList>
    </citation>
    <scope>NUCLEOTIDE SEQUENCE [LARGE SCALE GENOMIC DNA]</scope>
</reference>
<protein>
    <recommendedName>
        <fullName evidence="5">Ribosome-recycling factor</fullName>
        <shortName evidence="5">RRF</shortName>
    </recommendedName>
    <alternativeName>
        <fullName evidence="5">Ribosome-releasing factor</fullName>
    </alternativeName>
</protein>
<feature type="domain" description="Ribosome recycling factor" evidence="7">
    <location>
        <begin position="19"/>
        <end position="182"/>
    </location>
</feature>
<dbReference type="Gene3D" id="1.10.132.20">
    <property type="entry name" value="Ribosome-recycling factor"/>
    <property type="match status" value="1"/>
</dbReference>
<dbReference type="PANTHER" id="PTHR20982">
    <property type="entry name" value="RIBOSOME RECYCLING FACTOR"/>
    <property type="match status" value="1"/>
</dbReference>
<sequence>MQDAIKDSETKMKKAIEVLKKTLAGVRTGRASPALVDGLTVEYYGSSVPLKQLANISVPEPRQIAIQPYDKTSAQAIEKAILTSKLGITPKVESGMLRLFLPQLTEERRRDLTKLIKDEAEKEKVSIRNIRREGMDFLKKQKSEKALAEDSAKIQEEQLQKLTDKYIEEIDKLILAKEKEILEV</sequence>
<dbReference type="HAMAP" id="MF_00040">
    <property type="entry name" value="RRF"/>
    <property type="match status" value="1"/>
</dbReference>
<dbReference type="NCBIfam" id="TIGR00496">
    <property type="entry name" value="frr"/>
    <property type="match status" value="1"/>
</dbReference>
<dbReference type="InterPro" id="IPR002661">
    <property type="entry name" value="Ribosome_recyc_fac"/>
</dbReference>
<dbReference type="AlphaFoldDB" id="A0A1F4S5J1"/>
<accession>A0A1F4S5J1</accession>
<dbReference type="InterPro" id="IPR023584">
    <property type="entry name" value="Ribosome_recyc_fac_dom"/>
</dbReference>
<comment type="function">
    <text evidence="5">Responsible for the release of ribosomes from messenger RNA at the termination of protein biosynthesis. May increase the efficiency of translation by recycling ribosomes from one round of translation to another.</text>
</comment>
<keyword evidence="4 5" id="KW-0648">Protein biosynthesis</keyword>
<comment type="similarity">
    <text evidence="2 5">Belongs to the RRF family.</text>
</comment>
<organism evidence="8 9">
    <name type="scientific">candidate division WOR-1 bacterium RIFOXYB2_FULL_36_35</name>
    <dbReference type="NCBI Taxonomy" id="1802578"/>
    <lineage>
        <taxon>Bacteria</taxon>
        <taxon>Bacillati</taxon>
        <taxon>Saganbacteria</taxon>
    </lineage>
</organism>
<evidence type="ECO:0000256" key="2">
    <source>
        <dbReference type="ARBA" id="ARBA00005912"/>
    </source>
</evidence>
<evidence type="ECO:0000313" key="8">
    <source>
        <dbReference type="EMBL" id="OGC15013.1"/>
    </source>
</evidence>
<dbReference type="Proteomes" id="UP000177905">
    <property type="component" value="Unassembled WGS sequence"/>
</dbReference>
<dbReference type="Pfam" id="PF01765">
    <property type="entry name" value="RRF"/>
    <property type="match status" value="1"/>
</dbReference>
<dbReference type="CDD" id="cd00520">
    <property type="entry name" value="RRF"/>
    <property type="match status" value="1"/>
</dbReference>
<evidence type="ECO:0000256" key="5">
    <source>
        <dbReference type="HAMAP-Rule" id="MF_00040"/>
    </source>
</evidence>
<dbReference type="InterPro" id="IPR036191">
    <property type="entry name" value="RRF_sf"/>
</dbReference>
<evidence type="ECO:0000313" key="9">
    <source>
        <dbReference type="Proteomes" id="UP000177905"/>
    </source>
</evidence>
<comment type="subcellular location">
    <subcellularLocation>
        <location evidence="1 5">Cytoplasm</location>
    </subcellularLocation>
</comment>